<evidence type="ECO:0000313" key="3">
    <source>
        <dbReference type="Proteomes" id="UP000234681"/>
    </source>
</evidence>
<feature type="region of interest" description="Disordered" evidence="1">
    <location>
        <begin position="1"/>
        <end position="22"/>
    </location>
</feature>
<evidence type="ECO:0000313" key="2">
    <source>
        <dbReference type="EMBL" id="EDM16967.1"/>
    </source>
</evidence>
<dbReference type="GO" id="GO:0005634">
    <property type="term" value="C:nucleus"/>
    <property type="evidence" value="ECO:0007669"/>
    <property type="project" value="UniProtKB-ARBA"/>
</dbReference>
<reference evidence="2 3" key="1">
    <citation type="submission" date="2005-09" db="EMBL/GenBank/DDBJ databases">
        <authorList>
            <person name="Mural R.J."/>
            <person name="Li P.W."/>
            <person name="Adams M.D."/>
            <person name="Amanatides P.G."/>
            <person name="Baden-Tillson H."/>
            <person name="Barnstead M."/>
            <person name="Chin S.H."/>
            <person name="Dew I."/>
            <person name="Evans C.A."/>
            <person name="Ferriera S."/>
            <person name="Flanigan M."/>
            <person name="Fosler C."/>
            <person name="Glodek A."/>
            <person name="Gu Z."/>
            <person name="Holt R.A."/>
            <person name="Jennings D."/>
            <person name="Kraft C.L."/>
            <person name="Lu F."/>
            <person name="Nguyen T."/>
            <person name="Nusskern D.R."/>
            <person name="Pfannkoch C.M."/>
            <person name="Sitter C."/>
            <person name="Sutton G.G."/>
            <person name="Venter J.C."/>
            <person name="Wang Z."/>
            <person name="Woodage T."/>
            <person name="Zheng X.H."/>
            <person name="Zhong F."/>
        </authorList>
    </citation>
    <scope>NUCLEOTIDE SEQUENCE [LARGE SCALE GENOMIC DNA]</scope>
    <source>
        <strain>BN</strain>
        <strain evidence="3">Sprague-Dawley</strain>
    </source>
</reference>
<protein>
    <submittedName>
        <fullName evidence="2">RCG48915</fullName>
    </submittedName>
</protein>
<accession>A6IFT2</accession>
<dbReference type="PANTHER" id="PTHR14508">
    <property type="entry name" value="SNRPN UPSTREAM READING FRAME PROTEIN, SNURF"/>
    <property type="match status" value="1"/>
</dbReference>
<dbReference type="PANTHER" id="PTHR14508:SF2">
    <property type="entry name" value="SNRPN UPSTREAM READING FRAME PROTEIN-RELATED"/>
    <property type="match status" value="1"/>
</dbReference>
<dbReference type="EMBL" id="CH473960">
    <property type="protein sequence ID" value="EDM16967.1"/>
    <property type="molecule type" value="Genomic_DNA"/>
</dbReference>
<gene>
    <name evidence="2" type="ORF">rCG_48915</name>
</gene>
<name>A6IFT2_RAT</name>
<proteinExistence type="predicted"/>
<dbReference type="Proteomes" id="UP000234681">
    <property type="component" value="Chromosome 7"/>
</dbReference>
<sequence>MTVEGSTPKDTGIAHVPLAGTAGGPGIGRAAVREVPVIVPIFQAPAGLAGPVRGAGGSSQQIGTPQGRGTIAAASVAALTLSEPQLSTHQGLELQLHL</sequence>
<dbReference type="AlphaFoldDB" id="A6IFT2"/>
<evidence type="ECO:0000256" key="1">
    <source>
        <dbReference type="SAM" id="MobiDB-lite"/>
    </source>
</evidence>
<organism evidence="2 3">
    <name type="scientific">Rattus norvegicus</name>
    <name type="common">Rat</name>
    <dbReference type="NCBI Taxonomy" id="10116"/>
    <lineage>
        <taxon>Eukaryota</taxon>
        <taxon>Metazoa</taxon>
        <taxon>Chordata</taxon>
        <taxon>Craniata</taxon>
        <taxon>Vertebrata</taxon>
        <taxon>Euteleostomi</taxon>
        <taxon>Mammalia</taxon>
        <taxon>Eutheria</taxon>
        <taxon>Euarchontoglires</taxon>
        <taxon>Glires</taxon>
        <taxon>Rodentia</taxon>
        <taxon>Myomorpha</taxon>
        <taxon>Muroidea</taxon>
        <taxon>Muridae</taxon>
        <taxon>Murinae</taxon>
        <taxon>Rattus</taxon>
    </lineage>
</organism>